<reference evidence="1 2" key="1">
    <citation type="submission" date="2018-06" db="EMBL/GenBank/DDBJ databases">
        <title>Genomic Encyclopedia of Type Strains, Phase IV (KMG-IV): sequencing the most valuable type-strain genomes for metagenomic binning, comparative biology and taxonomic classification.</title>
        <authorList>
            <person name="Goeker M."/>
        </authorList>
    </citation>
    <scope>NUCLEOTIDE SEQUENCE [LARGE SCALE GENOMIC DNA]</scope>
    <source>
        <strain evidence="1 2">DSM 24032</strain>
    </source>
</reference>
<evidence type="ECO:0000313" key="1">
    <source>
        <dbReference type="EMBL" id="RBP50765.1"/>
    </source>
</evidence>
<name>A0A395JK22_9GAMM</name>
<accession>A0A395JK22</accession>
<sequence length="170" mass="19487">MSSGGEIRLPLDLSNLTDEELILAYGHVLGALRERGIIRTKNIVGELGERYCETIFNKQVGLPSFAVLPTNAKDVDAEDCDWLAYSTKSVTLSSAKRTGLFHLSNDHNLQDKRFDYLLVCILNDSMLLRAIYRFEWGLFWELKSWSSTQKAWFLSLTKKNLKYADQVYNQ</sequence>
<dbReference type="InParanoid" id="A0A395JK22"/>
<dbReference type="EMBL" id="QNRT01000002">
    <property type="protein sequence ID" value="RBP50765.1"/>
    <property type="molecule type" value="Genomic_DNA"/>
</dbReference>
<evidence type="ECO:0000313" key="2">
    <source>
        <dbReference type="Proteomes" id="UP000253083"/>
    </source>
</evidence>
<dbReference type="Proteomes" id="UP000253083">
    <property type="component" value="Unassembled WGS sequence"/>
</dbReference>
<dbReference type="AlphaFoldDB" id="A0A395JK22"/>
<comment type="caution">
    <text evidence="1">The sequence shown here is derived from an EMBL/GenBank/DDBJ whole genome shotgun (WGS) entry which is preliminary data.</text>
</comment>
<gene>
    <name evidence="1" type="ORF">DFR28_102177</name>
</gene>
<protein>
    <submittedName>
        <fullName evidence="1">Uncharacterized protein</fullName>
    </submittedName>
</protein>
<organism evidence="1 2">
    <name type="scientific">Arenicella xantha</name>
    <dbReference type="NCBI Taxonomy" id="644221"/>
    <lineage>
        <taxon>Bacteria</taxon>
        <taxon>Pseudomonadati</taxon>
        <taxon>Pseudomonadota</taxon>
        <taxon>Gammaproteobacteria</taxon>
        <taxon>Arenicellales</taxon>
        <taxon>Arenicellaceae</taxon>
        <taxon>Arenicella</taxon>
    </lineage>
</organism>
<proteinExistence type="predicted"/>
<keyword evidence="2" id="KW-1185">Reference proteome</keyword>